<dbReference type="AlphaFoldDB" id="A0A7R6D8H5"/>
<protein>
    <submittedName>
        <fullName evidence="8">PDF1</fullName>
    </submittedName>
</protein>
<dbReference type="InterPro" id="IPR008176">
    <property type="entry name" value="Defensin_plant"/>
</dbReference>
<dbReference type="PRINTS" id="PR00288">
    <property type="entry name" value="PUROTHIONIN"/>
</dbReference>
<dbReference type="FunFam" id="3.30.30.10:FF:000004">
    <property type="entry name" value="Defensin-like protein CAL1"/>
    <property type="match status" value="1"/>
</dbReference>
<keyword evidence="5" id="KW-1015">Disulfide bond</keyword>
<name>A0A7R6D8H5_9ASPA</name>
<dbReference type="PANTHER" id="PTHR33147:SF39">
    <property type="entry name" value="DRO1 PROTEIN-RELATED"/>
    <property type="match status" value="1"/>
</dbReference>
<dbReference type="EMBL" id="MF175373">
    <property type="protein sequence ID" value="ASU87506.1"/>
    <property type="molecule type" value="mRNA"/>
</dbReference>
<dbReference type="SUPFAM" id="SSF57095">
    <property type="entry name" value="Scorpion toxin-like"/>
    <property type="match status" value="1"/>
</dbReference>
<evidence type="ECO:0000256" key="3">
    <source>
        <dbReference type="ARBA" id="ARBA00022525"/>
    </source>
</evidence>
<dbReference type="Gene3D" id="3.30.30.10">
    <property type="entry name" value="Knottin, scorpion toxin-like"/>
    <property type="match status" value="1"/>
</dbReference>
<comment type="similarity">
    <text evidence="2">Belongs to the DEFL family.</text>
</comment>
<comment type="subcellular location">
    <subcellularLocation>
        <location evidence="1">Secreted</location>
    </subcellularLocation>
</comment>
<feature type="chain" id="PRO_5030571969" evidence="6">
    <location>
        <begin position="24"/>
        <end position="78"/>
    </location>
</feature>
<proteinExistence type="evidence at transcript level"/>
<dbReference type="PROSITE" id="PS00940">
    <property type="entry name" value="GAMMA_THIONIN"/>
    <property type="match status" value="1"/>
</dbReference>
<dbReference type="SMART" id="SM00505">
    <property type="entry name" value="Knot1"/>
    <property type="match status" value="1"/>
</dbReference>
<keyword evidence="4 6" id="KW-0732">Signal</keyword>
<dbReference type="InterPro" id="IPR036574">
    <property type="entry name" value="Scorpion_toxin-like_sf"/>
</dbReference>
<organism evidence="8">
    <name type="scientific">Agave sisalana</name>
    <dbReference type="NCBI Taxonomy" id="442491"/>
    <lineage>
        <taxon>Eukaryota</taxon>
        <taxon>Viridiplantae</taxon>
        <taxon>Streptophyta</taxon>
        <taxon>Embryophyta</taxon>
        <taxon>Tracheophyta</taxon>
        <taxon>Spermatophyta</taxon>
        <taxon>Magnoliopsida</taxon>
        <taxon>Liliopsida</taxon>
        <taxon>Asparagales</taxon>
        <taxon>Asparagaceae</taxon>
        <taxon>Agavoideae</taxon>
        <taxon>Agave</taxon>
    </lineage>
</organism>
<dbReference type="PANTHER" id="PTHR33147">
    <property type="entry name" value="DEFENSIN-LIKE PROTEIN 1"/>
    <property type="match status" value="1"/>
</dbReference>
<keyword evidence="3" id="KW-0964">Secreted</keyword>
<evidence type="ECO:0000313" key="8">
    <source>
        <dbReference type="EMBL" id="ASU87506.1"/>
    </source>
</evidence>
<dbReference type="GO" id="GO:0005576">
    <property type="term" value="C:extracellular region"/>
    <property type="evidence" value="ECO:0007669"/>
    <property type="project" value="UniProtKB-SubCell"/>
</dbReference>
<dbReference type="Pfam" id="PF00304">
    <property type="entry name" value="Gamma-thionin"/>
    <property type="match status" value="1"/>
</dbReference>
<feature type="signal peptide" evidence="6">
    <location>
        <begin position="1"/>
        <end position="23"/>
    </location>
</feature>
<feature type="domain" description="Knottins-like" evidence="7">
    <location>
        <begin position="33"/>
        <end position="78"/>
    </location>
</feature>
<evidence type="ECO:0000256" key="4">
    <source>
        <dbReference type="ARBA" id="ARBA00022729"/>
    </source>
</evidence>
<evidence type="ECO:0000256" key="1">
    <source>
        <dbReference type="ARBA" id="ARBA00004613"/>
    </source>
</evidence>
<dbReference type="InterPro" id="IPR003614">
    <property type="entry name" value="Knottins"/>
</dbReference>
<accession>A0A7R6D8H5</accession>
<evidence type="ECO:0000256" key="2">
    <source>
        <dbReference type="ARBA" id="ARBA00006722"/>
    </source>
</evidence>
<reference evidence="8" key="1">
    <citation type="submission" date="2017-05" db="EMBL/GenBank/DDBJ databases">
        <title>Identification and expression of defensin genes in Agave sisalana.</title>
        <authorList>
            <person name="Huang X."/>
            <person name="Wang H."/>
            <person name="Yi K."/>
        </authorList>
    </citation>
    <scope>NUCLEOTIDE SEQUENCE</scope>
</reference>
<dbReference type="GO" id="GO:0006952">
    <property type="term" value="P:defense response"/>
    <property type="evidence" value="ECO:0007669"/>
    <property type="project" value="InterPro"/>
</dbReference>
<sequence>MEFSRRMLPAILLLCLLLVATEMGPTLMAEARTCESQSHKFKGPCLRASNCANVCQTEGFPGGDCRGLRRRCFCTRPC</sequence>
<evidence type="ECO:0000259" key="7">
    <source>
        <dbReference type="SMART" id="SM00505"/>
    </source>
</evidence>
<dbReference type="CDD" id="cd00107">
    <property type="entry name" value="Knot1"/>
    <property type="match status" value="1"/>
</dbReference>
<evidence type="ECO:0000256" key="5">
    <source>
        <dbReference type="ARBA" id="ARBA00023157"/>
    </source>
</evidence>
<evidence type="ECO:0000256" key="6">
    <source>
        <dbReference type="SAM" id="SignalP"/>
    </source>
</evidence>